<keyword evidence="1" id="KW-0472">Membrane</keyword>
<dbReference type="GO" id="GO:0140359">
    <property type="term" value="F:ABC-type transporter activity"/>
    <property type="evidence" value="ECO:0007669"/>
    <property type="project" value="InterPro"/>
</dbReference>
<dbReference type="PANTHER" id="PTHR43471">
    <property type="entry name" value="ABC TRANSPORTER PERMEASE"/>
    <property type="match status" value="1"/>
</dbReference>
<proteinExistence type="predicted"/>
<dbReference type="PANTHER" id="PTHR43471:SF12">
    <property type="entry name" value="HYPOTHETICAL MEMBRANE PROTEIN, CONSERVED"/>
    <property type="match status" value="1"/>
</dbReference>
<evidence type="ECO:0000313" key="2">
    <source>
        <dbReference type="EMBL" id="GAT70902.1"/>
    </source>
</evidence>
<keyword evidence="1" id="KW-1133">Transmembrane helix</keyword>
<feature type="transmembrane region" description="Helical" evidence="1">
    <location>
        <begin position="16"/>
        <end position="34"/>
    </location>
</feature>
<dbReference type="GO" id="GO:0005886">
    <property type="term" value="C:plasma membrane"/>
    <property type="evidence" value="ECO:0007669"/>
    <property type="project" value="UniProtKB-SubCell"/>
</dbReference>
<dbReference type="Pfam" id="PF12679">
    <property type="entry name" value="ABC2_membrane_2"/>
    <property type="match status" value="1"/>
</dbReference>
<reference evidence="3" key="2">
    <citation type="submission" date="2016-04" db="EMBL/GenBank/DDBJ databases">
        <title>Planomonospora sphaerica JCM9374 whole genome shotgun sequence.</title>
        <authorList>
            <person name="Suzuki T."/>
            <person name="Dohra H."/>
            <person name="Kodani S."/>
        </authorList>
    </citation>
    <scope>NUCLEOTIDE SEQUENCE [LARGE SCALE GENOMIC DNA]</scope>
    <source>
        <strain evidence="3">JCM 9374</strain>
    </source>
</reference>
<name>A0A171DPC0_9ACTN</name>
<feature type="transmembrane region" description="Helical" evidence="1">
    <location>
        <begin position="159"/>
        <end position="183"/>
    </location>
</feature>
<feature type="transmembrane region" description="Helical" evidence="1">
    <location>
        <begin position="125"/>
        <end position="147"/>
    </location>
</feature>
<organism evidence="2 3">
    <name type="scientific">Planomonospora sphaerica</name>
    <dbReference type="NCBI Taxonomy" id="161355"/>
    <lineage>
        <taxon>Bacteria</taxon>
        <taxon>Bacillati</taxon>
        <taxon>Actinomycetota</taxon>
        <taxon>Actinomycetes</taxon>
        <taxon>Streptosporangiales</taxon>
        <taxon>Streptosporangiaceae</taxon>
        <taxon>Planomonospora</taxon>
    </lineage>
</organism>
<dbReference type="EMBL" id="BDCX01000020">
    <property type="protein sequence ID" value="GAT70902.1"/>
    <property type="molecule type" value="Genomic_DNA"/>
</dbReference>
<feature type="transmembrane region" description="Helical" evidence="1">
    <location>
        <begin position="190"/>
        <end position="208"/>
    </location>
</feature>
<keyword evidence="3" id="KW-1185">Reference proteome</keyword>
<comment type="caution">
    <text evidence="2">The sequence shown here is derived from an EMBL/GenBank/DDBJ whole genome shotgun (WGS) entry which is preliminary data.</text>
</comment>
<dbReference type="AlphaFoldDB" id="A0A171DPC0"/>
<keyword evidence="1" id="KW-0812">Transmembrane</keyword>
<dbReference type="STRING" id="161355.PS9374_06591"/>
<accession>A0A171DPC0</accession>
<feature type="transmembrane region" description="Helical" evidence="1">
    <location>
        <begin position="76"/>
        <end position="94"/>
    </location>
</feature>
<gene>
    <name evidence="2" type="ORF">PS9374_06591</name>
</gene>
<feature type="transmembrane region" description="Helical" evidence="1">
    <location>
        <begin position="241"/>
        <end position="259"/>
    </location>
</feature>
<protein>
    <submittedName>
        <fullName evidence="2">ABC transporter permease</fullName>
    </submittedName>
</protein>
<evidence type="ECO:0000256" key="1">
    <source>
        <dbReference type="SAM" id="Phobius"/>
    </source>
</evidence>
<dbReference type="OrthoDB" id="3686802at2"/>
<sequence length="266" mass="28258">MPALVSKSLRDHRRSLVRWTIGIGAFFALYLSFYPNISQNQDLYGDAALAKFPGAMRDLMGGLEGFTTGTGYLHGVVYQLFGPMLFVVCAAVLGNQAIARPEESGTLELTVTLPIDRRRLVFERFAALALGLLGVAAATFLLAWGLSVATDMGVAFDRILAAHTGVFLLGLLFGALSLAVGAAAGRRGPAMAVVGVVAVGGYIVETMGKNVDAVSWLRWVSPFHYYLDGKPLYQGFPGGDYLVLAGAAAVLLVVAILAFDRRDIGV</sequence>
<dbReference type="Proteomes" id="UP000077701">
    <property type="component" value="Unassembled WGS sequence"/>
</dbReference>
<dbReference type="RefSeq" id="WP_068903578.1">
    <property type="nucleotide sequence ID" value="NZ_BDCX01000020.1"/>
</dbReference>
<reference evidence="2 3" key="1">
    <citation type="journal article" date="2016" name="Genome Announc.">
        <title>Draft Genome Sequence of Planomonospora sphaerica JCM9374, a Rare Actinomycete.</title>
        <authorList>
            <person name="Dohra H."/>
            <person name="Suzuki T."/>
            <person name="Inoue Y."/>
            <person name="Kodani S."/>
        </authorList>
    </citation>
    <scope>NUCLEOTIDE SEQUENCE [LARGE SCALE GENOMIC DNA]</scope>
    <source>
        <strain evidence="2 3">JCM 9374</strain>
    </source>
</reference>
<evidence type="ECO:0000313" key="3">
    <source>
        <dbReference type="Proteomes" id="UP000077701"/>
    </source>
</evidence>